<comment type="caution">
    <text evidence="2">The sequence shown here is derived from an EMBL/GenBank/DDBJ whole genome shotgun (WGS) entry which is preliminary data.</text>
</comment>
<protein>
    <submittedName>
        <fullName evidence="2">Uncharacterized protein</fullName>
    </submittedName>
</protein>
<dbReference type="Proteomes" id="UP001605036">
    <property type="component" value="Unassembled WGS sequence"/>
</dbReference>
<accession>A0ABD1YAA5</accession>
<proteinExistence type="predicted"/>
<dbReference type="EMBL" id="JBHFFA010000006">
    <property type="protein sequence ID" value="KAL2623628.1"/>
    <property type="molecule type" value="Genomic_DNA"/>
</dbReference>
<organism evidence="2 3">
    <name type="scientific">Riccia fluitans</name>
    <dbReference type="NCBI Taxonomy" id="41844"/>
    <lineage>
        <taxon>Eukaryota</taxon>
        <taxon>Viridiplantae</taxon>
        <taxon>Streptophyta</taxon>
        <taxon>Embryophyta</taxon>
        <taxon>Marchantiophyta</taxon>
        <taxon>Marchantiopsida</taxon>
        <taxon>Marchantiidae</taxon>
        <taxon>Marchantiales</taxon>
        <taxon>Ricciaceae</taxon>
        <taxon>Riccia</taxon>
    </lineage>
</organism>
<name>A0ABD1YAA5_9MARC</name>
<evidence type="ECO:0000313" key="3">
    <source>
        <dbReference type="Proteomes" id="UP001605036"/>
    </source>
</evidence>
<keyword evidence="3" id="KW-1185">Reference proteome</keyword>
<gene>
    <name evidence="2" type="ORF">R1flu_003833</name>
</gene>
<sequence>MSLKTRESTGAQVAVNLPPISPFFPTGAEKLNLKSRLRLRPQCSGDHSGVPSSGPSFGALRPSVSEDETNVERRTSRDSVQMVKSDQLSERPNGYDLSADDFMLFQDP</sequence>
<feature type="region of interest" description="Disordered" evidence="1">
    <location>
        <begin position="41"/>
        <end position="100"/>
    </location>
</feature>
<dbReference type="AlphaFoldDB" id="A0ABD1YAA5"/>
<evidence type="ECO:0000256" key="1">
    <source>
        <dbReference type="SAM" id="MobiDB-lite"/>
    </source>
</evidence>
<evidence type="ECO:0000313" key="2">
    <source>
        <dbReference type="EMBL" id="KAL2623628.1"/>
    </source>
</evidence>
<reference evidence="2 3" key="1">
    <citation type="submission" date="2024-09" db="EMBL/GenBank/DDBJ databases">
        <title>Chromosome-scale assembly of Riccia fluitans.</title>
        <authorList>
            <person name="Paukszto L."/>
            <person name="Sawicki J."/>
            <person name="Karawczyk K."/>
            <person name="Piernik-Szablinska J."/>
            <person name="Szczecinska M."/>
            <person name="Mazdziarz M."/>
        </authorList>
    </citation>
    <scope>NUCLEOTIDE SEQUENCE [LARGE SCALE GENOMIC DNA]</scope>
    <source>
        <strain evidence="2">Rf_01</strain>
        <tissue evidence="2">Aerial parts of the thallus</tissue>
    </source>
</reference>